<evidence type="ECO:0000256" key="1">
    <source>
        <dbReference type="ARBA" id="ARBA00022741"/>
    </source>
</evidence>
<feature type="domain" description="DNA2/NAM7 helicase helicase" evidence="5">
    <location>
        <begin position="802"/>
        <end position="881"/>
    </location>
</feature>
<protein>
    <submittedName>
        <fullName evidence="7">AAA domain</fullName>
        <ecNumber evidence="7">3.6.4.-</ecNumber>
    </submittedName>
</protein>
<name>A0A1N6LXE8_BABMR</name>
<dbReference type="KEGG" id="bmic:BmR1_04g05400"/>
<dbReference type="PANTHER" id="PTHR10887">
    <property type="entry name" value="DNA2/NAM7 HELICASE FAMILY"/>
    <property type="match status" value="1"/>
</dbReference>
<keyword evidence="1" id="KW-0547">Nucleotide-binding</keyword>
<dbReference type="Pfam" id="PF13087">
    <property type="entry name" value="AAA_12"/>
    <property type="match status" value="1"/>
</dbReference>
<dbReference type="PANTHER" id="PTHR10887:SF322">
    <property type="entry name" value="HELICASE MOV-10"/>
    <property type="match status" value="1"/>
</dbReference>
<evidence type="ECO:0000256" key="2">
    <source>
        <dbReference type="ARBA" id="ARBA00022801"/>
    </source>
</evidence>
<dbReference type="GO" id="GO:0016787">
    <property type="term" value="F:hydrolase activity"/>
    <property type="evidence" value="ECO:0007669"/>
    <property type="project" value="UniProtKB-KW"/>
</dbReference>
<dbReference type="Gene3D" id="3.40.50.300">
    <property type="entry name" value="P-loop containing nucleotide triphosphate hydrolases"/>
    <property type="match status" value="2"/>
</dbReference>
<dbReference type="GO" id="GO:0005829">
    <property type="term" value="C:cytosol"/>
    <property type="evidence" value="ECO:0007669"/>
    <property type="project" value="TreeGrafter"/>
</dbReference>
<dbReference type="RefSeq" id="XP_021337637.1">
    <property type="nucleotide sequence ID" value="XM_021482383.1"/>
</dbReference>
<dbReference type="GO" id="GO:0004386">
    <property type="term" value="F:helicase activity"/>
    <property type="evidence" value="ECO:0007669"/>
    <property type="project" value="UniProtKB-KW"/>
</dbReference>
<dbReference type="FunFam" id="3.40.50.300:FF:000326">
    <property type="entry name" value="P-loop containing nucleoside triphosphate hydrolase"/>
    <property type="match status" value="1"/>
</dbReference>
<dbReference type="CDD" id="cd18808">
    <property type="entry name" value="SF1_C_Upf1"/>
    <property type="match status" value="1"/>
</dbReference>
<evidence type="ECO:0000256" key="3">
    <source>
        <dbReference type="ARBA" id="ARBA00022806"/>
    </source>
</evidence>
<dbReference type="InterPro" id="IPR047187">
    <property type="entry name" value="SF1_C_Upf1"/>
</dbReference>
<accession>A0A1N6LXE8</accession>
<gene>
    <name evidence="7" type="ORF">BmR1_04g05400</name>
</gene>
<dbReference type="Proteomes" id="UP000002899">
    <property type="component" value="Chromosome IV"/>
</dbReference>
<evidence type="ECO:0000256" key="4">
    <source>
        <dbReference type="ARBA" id="ARBA00022840"/>
    </source>
</evidence>
<dbReference type="InterPro" id="IPR027417">
    <property type="entry name" value="P-loop_NTPase"/>
</dbReference>
<dbReference type="GeneID" id="24425723"/>
<evidence type="ECO:0000259" key="5">
    <source>
        <dbReference type="Pfam" id="PF13086"/>
    </source>
</evidence>
<dbReference type="EMBL" id="LN871599">
    <property type="protein sequence ID" value="SIO73547.1"/>
    <property type="molecule type" value="Genomic_DNA"/>
</dbReference>
<feature type="domain" description="DNA2/NAM7 helicase helicase" evidence="5">
    <location>
        <begin position="904"/>
        <end position="985"/>
    </location>
</feature>
<evidence type="ECO:0000259" key="6">
    <source>
        <dbReference type="Pfam" id="PF13087"/>
    </source>
</evidence>
<feature type="domain" description="DNA2/NAM7 helicase-like C-terminal" evidence="6">
    <location>
        <begin position="993"/>
        <end position="1191"/>
    </location>
</feature>
<dbReference type="EC" id="3.6.4.-" evidence="7"/>
<reference evidence="7 8" key="2">
    <citation type="journal article" date="2013" name="PLoS ONE">
        <title>Whole genome mapping and re-organization of the nuclear and mitochondrial genomes of Babesia microti isolates.</title>
        <authorList>
            <person name="Cornillot E."/>
            <person name="Dassouli A."/>
            <person name="Garg A."/>
            <person name="Pachikara N."/>
            <person name="Randazzo S."/>
            <person name="Depoix D."/>
            <person name="Carcy B."/>
            <person name="Delbecq S."/>
            <person name="Frutos R."/>
            <person name="Silva J.C."/>
            <person name="Sutton R."/>
            <person name="Krause P.J."/>
            <person name="Mamoun C.B."/>
        </authorList>
    </citation>
    <scope>NUCLEOTIDE SEQUENCE [LARGE SCALE GENOMIC DNA]</scope>
    <source>
        <strain evidence="7 8">RI</strain>
    </source>
</reference>
<keyword evidence="4" id="KW-0067">ATP-binding</keyword>
<dbReference type="GO" id="GO:0005694">
    <property type="term" value="C:chromosome"/>
    <property type="evidence" value="ECO:0007669"/>
    <property type="project" value="UniProtKB-ARBA"/>
</dbReference>
<reference evidence="7 8" key="3">
    <citation type="journal article" date="2016" name="Sci. Rep.">
        <title>Genome-wide diversity and gene expression profiling of Babesia microti isolates identify polymorphic genes that mediate host-pathogen interactions.</title>
        <authorList>
            <person name="Silva J.C."/>
            <person name="Cornillot E."/>
            <person name="McCracken C."/>
            <person name="Usmani-Brown S."/>
            <person name="Dwivedi A."/>
            <person name="Ifeonu O.O."/>
            <person name="Crabtree J."/>
            <person name="Gotia H.T."/>
            <person name="Virji A.Z."/>
            <person name="Reynes C."/>
            <person name="Colinge J."/>
            <person name="Kumar V."/>
            <person name="Lawres L."/>
            <person name="Pazzi J.E."/>
            <person name="Pablo J.V."/>
            <person name="Hung C."/>
            <person name="Brancato J."/>
            <person name="Kumari P."/>
            <person name="Orvis J."/>
            <person name="Tretina K."/>
            <person name="Chibucos M."/>
            <person name="Ott S."/>
            <person name="Sadzewicz L."/>
            <person name="Sengamalay N."/>
            <person name="Shetty A.C."/>
            <person name="Su Q."/>
            <person name="Tallon L."/>
            <person name="Fraser C.M."/>
            <person name="Frutos R."/>
            <person name="Molina D.M."/>
            <person name="Krause P.J."/>
            <person name="Ben Mamoun C."/>
        </authorList>
    </citation>
    <scope>NUCLEOTIDE SEQUENCE [LARGE SCALE GENOMIC DNA]</scope>
    <source>
        <strain evidence="7 8">RI</strain>
    </source>
</reference>
<dbReference type="InterPro" id="IPR041677">
    <property type="entry name" value="DNA2/NAM7_AAA_11"/>
</dbReference>
<evidence type="ECO:0000313" key="7">
    <source>
        <dbReference type="EMBL" id="SIO73547.1"/>
    </source>
</evidence>
<dbReference type="GO" id="GO:0005524">
    <property type="term" value="F:ATP binding"/>
    <property type="evidence" value="ECO:0007669"/>
    <property type="project" value="UniProtKB-KW"/>
</dbReference>
<sequence>MPSNVSKRLKFYITNEFRYKIPVTVSHKIVNSAVTNIVSMKRPCESDFQADLQYLRNFASGSLHPTIQIPNVSSQTALPSLNHTSNYAVNYASNYSTTNTASNVSTAATAATPACVNTVGYGQVVVGQHPQFNQQVLNDDNVLNFFEIRLRHLKVKESSSYTQTNGVFTCHLLLTGQCQNYTTTGTSNTKKGARRDAVRNLICQLGPPSLNECYEITKWMVKGFLASYRINVLNNRKFYKDGVHCHALDYGSSQTGIGTQTQNYWTQSHNQPPQAYTVMGYGMGQIEAEIDALQRLYIYVKSALPKPAPEPIIMNSAKKLKTDDGSITNNNIPMGASMSKYDVGNINYIKSAIVAKWQIKQTEDVTTDSGRFSCTLEWNWIDFNNQHQQKTIFGWGSSKAEARADAGLKMLSHIGIIEPLTPDDLRMASEVRDCIAKSPDVLILKCADLLCNSSTSLWLFFLLDVFKHGIYKFNQQEFDQLINSILKACGADQAIDDTSNTTTAFGSVESNEYTDCLLYPEVNSISNENTTANDSTAIAGINPKKHNFTKFIRPDLWQDIIDTIQYLVDARHCDLGLHILKRLIEIPLDGTFFISKEAAFYFKKHRILLALEYNAGLRDGLVNKSMQRNDVLYGKVVSIQPTVVIISGDYTLPTDYKDKLAYKEDNIIAVSHDSANPSDTNSYFMLGLVTAVKTENYKYTINLRVLFDSITNSSNFGLDTINCRLVDLGSSIPNKRMVEALRSFTFNRSLNFKSPLYHRYSSFLQNLIINSYTPFGAYNSVIINRNSGAHDNLVKTMNLTPAQSLACKSAIENELTLIQGPPGTGKTHLACSIIHCWSKIYSYDKILAVADSNIAADNLLQGLTDRDISAIRIGQGSEPELQERAIQGMKRYNEYTTLRDSGRYKEAMTLKTQMISEAVKRARIVIATCVGCGNEIVSSEVFTKVIIDECAQSIECSNIIPLTHSCNQLVLIGDHKQLRPTILSQDALFKGLSISLLERLAIFAPSCVHLLNVQRRMHPSISQFPNQHFYEHRLTDGENVFAYTPLKGFKWPCENFNVCFVDVSIGCAGSNYERPQGQSKYNIIETNVVVALLSSFISAGEITSRQIGILTPYDSQKYHLKTKINSTFPSDVCNGLEIDSVDGFQGKEKDLIIFSAVRSNSDGTVGFLKDSRRMNVMLTRARRGIVVVGDRFTLMNETTNWKAWLQFLSDRNSIIRISDLKEHLQFPSEQLLLSINSDC</sequence>
<dbReference type="InterPro" id="IPR045055">
    <property type="entry name" value="DNA2/NAM7-like"/>
</dbReference>
<proteinExistence type="predicted"/>
<keyword evidence="2 7" id="KW-0378">Hydrolase</keyword>
<dbReference type="VEuPathDB" id="PiroplasmaDB:BmR1_04g05400"/>
<dbReference type="GO" id="GO:0035194">
    <property type="term" value="P:regulatory ncRNA-mediated post-transcriptional gene silencing"/>
    <property type="evidence" value="ECO:0007669"/>
    <property type="project" value="TreeGrafter"/>
</dbReference>
<dbReference type="AlphaFoldDB" id="A0A1N6LXE8"/>
<dbReference type="InterPro" id="IPR041679">
    <property type="entry name" value="DNA2/NAM7-like_C"/>
</dbReference>
<keyword evidence="8" id="KW-1185">Reference proteome</keyword>
<keyword evidence="3" id="KW-0347">Helicase</keyword>
<dbReference type="OrthoDB" id="6513042at2759"/>
<dbReference type="Pfam" id="PF13086">
    <property type="entry name" value="AAA_11"/>
    <property type="match status" value="2"/>
</dbReference>
<dbReference type="GO" id="GO:0043186">
    <property type="term" value="C:P granule"/>
    <property type="evidence" value="ECO:0007669"/>
    <property type="project" value="TreeGrafter"/>
</dbReference>
<reference evidence="7 8" key="1">
    <citation type="journal article" date="2012" name="Nucleic Acids Res.">
        <title>Sequencing of the smallest Apicomplexan genome from the human pathogen Babesia microti.</title>
        <authorList>
            <person name="Cornillot E."/>
            <person name="Hadj-Kaddour K."/>
            <person name="Dassouli A."/>
            <person name="Noel B."/>
            <person name="Ranwez V."/>
            <person name="Vacherie B."/>
            <person name="Augagneur Y."/>
            <person name="Bres V."/>
            <person name="Duclos A."/>
            <person name="Randazzo S."/>
            <person name="Carcy B."/>
            <person name="Debierre-Grockiego F."/>
            <person name="Delbecq S."/>
            <person name="Moubri-Menage K."/>
            <person name="Shams-Eldin H."/>
            <person name="Usmani-Brown S."/>
            <person name="Bringaud F."/>
            <person name="Wincker P."/>
            <person name="Vivares C.P."/>
            <person name="Schwarz R.T."/>
            <person name="Schetters T.P."/>
            <person name="Krause P.J."/>
            <person name="Gorenflot A."/>
            <person name="Berry V."/>
            <person name="Barbe V."/>
            <person name="Ben Mamoun C."/>
        </authorList>
    </citation>
    <scope>NUCLEOTIDE SEQUENCE [LARGE SCALE GENOMIC DNA]</scope>
    <source>
        <strain evidence="7 8">RI</strain>
    </source>
</reference>
<evidence type="ECO:0000313" key="8">
    <source>
        <dbReference type="Proteomes" id="UP000002899"/>
    </source>
</evidence>
<dbReference type="SUPFAM" id="SSF52540">
    <property type="entry name" value="P-loop containing nucleoside triphosphate hydrolases"/>
    <property type="match status" value="1"/>
</dbReference>
<organism evidence="7 8">
    <name type="scientific">Babesia microti (strain RI)</name>
    <dbReference type="NCBI Taxonomy" id="1133968"/>
    <lineage>
        <taxon>Eukaryota</taxon>
        <taxon>Sar</taxon>
        <taxon>Alveolata</taxon>
        <taxon>Apicomplexa</taxon>
        <taxon>Aconoidasida</taxon>
        <taxon>Piroplasmida</taxon>
        <taxon>Babesiidae</taxon>
        <taxon>Babesia</taxon>
    </lineage>
</organism>